<gene>
    <name evidence="2" type="ORF">GRF29_19g2357760</name>
</gene>
<reference evidence="2 3" key="1">
    <citation type="submission" date="2021-02" db="EMBL/GenBank/DDBJ databases">
        <title>Genome assembly of Pseudopithomyces chartarum.</title>
        <authorList>
            <person name="Jauregui R."/>
            <person name="Singh J."/>
            <person name="Voisey C."/>
        </authorList>
    </citation>
    <scope>NUCLEOTIDE SEQUENCE [LARGE SCALE GENOMIC DNA]</scope>
    <source>
        <strain evidence="2 3">AGR01</strain>
    </source>
</reference>
<feature type="compositionally biased region" description="Acidic residues" evidence="1">
    <location>
        <begin position="97"/>
        <end position="108"/>
    </location>
</feature>
<evidence type="ECO:0000256" key="1">
    <source>
        <dbReference type="SAM" id="MobiDB-lite"/>
    </source>
</evidence>
<evidence type="ECO:0000313" key="2">
    <source>
        <dbReference type="EMBL" id="KAK3215127.1"/>
    </source>
</evidence>
<accession>A0AAN6M571</accession>
<dbReference type="AlphaFoldDB" id="A0AAN6M571"/>
<feature type="region of interest" description="Disordered" evidence="1">
    <location>
        <begin position="96"/>
        <end position="118"/>
    </location>
</feature>
<comment type="caution">
    <text evidence="2">The sequence shown here is derived from an EMBL/GenBank/DDBJ whole genome shotgun (WGS) entry which is preliminary data.</text>
</comment>
<dbReference type="EMBL" id="WVTA01000003">
    <property type="protein sequence ID" value="KAK3215127.1"/>
    <property type="molecule type" value="Genomic_DNA"/>
</dbReference>
<sequence length="262" mass="29136">MDVSTDAELCVDGSSLEVEGTLEDEGLMNVSTDEELCVDGSSLEVEGTLDDEGITVVTVLDEAETPQRAFDETATEELVAGGLEQGALVEVAGVTRDDDDDNDEEEELQIPNPSLHPTPHAMYVALRSKRTYQYPCCEQQDPNVEPEHVRPTAEPHLPEREVDRAAAMPTKRQTARLERMLTGDGSKTETIQKYDRDELRRKRAQDMAYLILREGVAAERCSPLYTFLVRLVDSRGLDCDVSCNTELLTADELNTREAFLVK</sequence>
<proteinExistence type="predicted"/>
<keyword evidence="3" id="KW-1185">Reference proteome</keyword>
<evidence type="ECO:0000313" key="3">
    <source>
        <dbReference type="Proteomes" id="UP001280581"/>
    </source>
</evidence>
<dbReference type="Proteomes" id="UP001280581">
    <property type="component" value="Unassembled WGS sequence"/>
</dbReference>
<protein>
    <submittedName>
        <fullName evidence="2">Uncharacterized protein</fullName>
    </submittedName>
</protein>
<organism evidence="2 3">
    <name type="scientific">Pseudopithomyces chartarum</name>
    <dbReference type="NCBI Taxonomy" id="1892770"/>
    <lineage>
        <taxon>Eukaryota</taxon>
        <taxon>Fungi</taxon>
        <taxon>Dikarya</taxon>
        <taxon>Ascomycota</taxon>
        <taxon>Pezizomycotina</taxon>
        <taxon>Dothideomycetes</taxon>
        <taxon>Pleosporomycetidae</taxon>
        <taxon>Pleosporales</taxon>
        <taxon>Massarineae</taxon>
        <taxon>Didymosphaeriaceae</taxon>
        <taxon>Pseudopithomyces</taxon>
    </lineage>
</organism>
<name>A0AAN6M571_9PLEO</name>